<evidence type="ECO:0000313" key="4">
    <source>
        <dbReference type="EMBL" id="MBJ7599228.1"/>
    </source>
</evidence>
<dbReference type="SMART" id="SM00014">
    <property type="entry name" value="acidPPc"/>
    <property type="match status" value="1"/>
</dbReference>
<keyword evidence="2" id="KW-0472">Membrane</keyword>
<sequence>MREERSDQVGMGSESRASRPVEKEHTHSRRTVAGLALLLGLGSAVVFGVLGEEIQDSEPVAVDTGAAQFLHGYASAPLDTAMMLASFLGSAYFVIPLLALVALLLLTRLRVAEAVFLSTAYAGSGALNYLLKLLFHRMRPSLPWSPGAPDFSFPSGHSMNSFTFYVGLAVVVWLVLGRRAGIAALAGGLLVVLLVGVSRVYLGYHYVSDVLGGYSAALLWLMVWAAAFSAIWRRFGTRLGGRFGARAPLSG</sequence>
<dbReference type="Proteomes" id="UP000612893">
    <property type="component" value="Unassembled WGS sequence"/>
</dbReference>
<keyword evidence="2" id="KW-1133">Transmembrane helix</keyword>
<reference evidence="4" key="1">
    <citation type="submission" date="2020-10" db="EMBL/GenBank/DDBJ databases">
        <title>Ca. Dormibacterota MAGs.</title>
        <authorList>
            <person name="Montgomery K."/>
        </authorList>
    </citation>
    <scope>NUCLEOTIDE SEQUENCE [LARGE SCALE GENOMIC DNA]</scope>
    <source>
        <strain evidence="4">SC8812_S17_10</strain>
    </source>
</reference>
<feature type="transmembrane region" description="Helical" evidence="2">
    <location>
        <begin position="155"/>
        <end position="176"/>
    </location>
</feature>
<feature type="domain" description="Phosphatidic acid phosphatase type 2/haloperoxidase" evidence="3">
    <location>
        <begin position="111"/>
        <end position="225"/>
    </location>
</feature>
<evidence type="ECO:0000256" key="2">
    <source>
        <dbReference type="SAM" id="Phobius"/>
    </source>
</evidence>
<dbReference type="EMBL" id="JAEKNR010000145">
    <property type="protein sequence ID" value="MBJ7599228.1"/>
    <property type="molecule type" value="Genomic_DNA"/>
</dbReference>
<comment type="caution">
    <text evidence="4">The sequence shown here is derived from an EMBL/GenBank/DDBJ whole genome shotgun (WGS) entry which is preliminary data.</text>
</comment>
<feature type="transmembrane region" description="Helical" evidence="2">
    <location>
        <begin position="114"/>
        <end position="135"/>
    </location>
</feature>
<feature type="transmembrane region" description="Helical" evidence="2">
    <location>
        <begin position="32"/>
        <end position="50"/>
    </location>
</feature>
<dbReference type="CDD" id="cd03392">
    <property type="entry name" value="PAP2_like_2"/>
    <property type="match status" value="1"/>
</dbReference>
<accession>A0A934KBC4</accession>
<dbReference type="Gene3D" id="1.20.144.10">
    <property type="entry name" value="Phosphatidic acid phosphatase type 2/haloperoxidase"/>
    <property type="match status" value="2"/>
</dbReference>
<feature type="compositionally biased region" description="Basic and acidic residues" evidence="1">
    <location>
        <begin position="16"/>
        <end position="25"/>
    </location>
</feature>
<name>A0A934KBC4_9BACT</name>
<dbReference type="AlphaFoldDB" id="A0A934KBC4"/>
<feature type="transmembrane region" description="Helical" evidence="2">
    <location>
        <begin position="81"/>
        <end position="107"/>
    </location>
</feature>
<feature type="transmembrane region" description="Helical" evidence="2">
    <location>
        <begin position="214"/>
        <end position="232"/>
    </location>
</feature>
<feature type="transmembrane region" description="Helical" evidence="2">
    <location>
        <begin position="183"/>
        <end position="202"/>
    </location>
</feature>
<dbReference type="SUPFAM" id="SSF48317">
    <property type="entry name" value="Acid phosphatase/Vanadium-dependent haloperoxidase"/>
    <property type="match status" value="1"/>
</dbReference>
<dbReference type="RefSeq" id="WP_338202723.1">
    <property type="nucleotide sequence ID" value="NZ_JAEKNR010000145.1"/>
</dbReference>
<keyword evidence="5" id="KW-1185">Reference proteome</keyword>
<dbReference type="InterPro" id="IPR036938">
    <property type="entry name" value="PAP2/HPO_sf"/>
</dbReference>
<dbReference type="InterPro" id="IPR000326">
    <property type="entry name" value="PAP2/HPO"/>
</dbReference>
<evidence type="ECO:0000259" key="3">
    <source>
        <dbReference type="SMART" id="SM00014"/>
    </source>
</evidence>
<dbReference type="Pfam" id="PF01569">
    <property type="entry name" value="PAP2"/>
    <property type="match status" value="1"/>
</dbReference>
<evidence type="ECO:0000256" key="1">
    <source>
        <dbReference type="SAM" id="MobiDB-lite"/>
    </source>
</evidence>
<organism evidence="4 5">
    <name type="scientific">Candidatus Nephthysia bennettiae</name>
    <dbReference type="NCBI Taxonomy" id="3127016"/>
    <lineage>
        <taxon>Bacteria</taxon>
        <taxon>Bacillati</taxon>
        <taxon>Candidatus Dormiibacterota</taxon>
        <taxon>Candidatus Dormibacteria</taxon>
        <taxon>Candidatus Dormibacterales</taxon>
        <taxon>Candidatus Dormibacteraceae</taxon>
        <taxon>Candidatus Nephthysia</taxon>
    </lineage>
</organism>
<keyword evidence="2" id="KW-0812">Transmembrane</keyword>
<dbReference type="PANTHER" id="PTHR14969:SF13">
    <property type="entry name" value="AT30094P"/>
    <property type="match status" value="1"/>
</dbReference>
<gene>
    <name evidence="4" type="ORF">JF922_14285</name>
</gene>
<proteinExistence type="predicted"/>
<protein>
    <submittedName>
        <fullName evidence="4">Phosphatase PAP2 family protein</fullName>
    </submittedName>
</protein>
<evidence type="ECO:0000313" key="5">
    <source>
        <dbReference type="Proteomes" id="UP000612893"/>
    </source>
</evidence>
<feature type="region of interest" description="Disordered" evidence="1">
    <location>
        <begin position="1"/>
        <end position="27"/>
    </location>
</feature>
<dbReference type="PANTHER" id="PTHR14969">
    <property type="entry name" value="SPHINGOSINE-1-PHOSPHATE PHOSPHOHYDROLASE"/>
    <property type="match status" value="1"/>
</dbReference>